<keyword evidence="1" id="KW-1133">Transmembrane helix</keyword>
<comment type="caution">
    <text evidence="2">The sequence shown here is derived from an EMBL/GenBank/DDBJ whole genome shotgun (WGS) entry which is preliminary data.</text>
</comment>
<sequence length="656" mass="70585">MWKRYSGIISFSVLSIAILVQIGSTSLEGGLGEWSLRVAALLSIPILFYIFAAYILCRKWAGAGVVASMGPLASSAGLFVVNVPLPLIGILSFFTIVTMLTTARVKLVAYAMLCVAAGVLVGMETGDAYFAVGGALAFALMLFVTNYAVQLVIDHSNERAQLFKLRKQLPIARLMKLVSAFWLPTVALVIIGIFINHAVQSKLLEAVYDSGVIQSAPGEDAQKGSKLQRDVYFTIDERERVGTAAFLESLSTGTALSTDAASKFPGVVHNEMERFRPGDIDEGHACRNANFRVLRAPISLGGLCRSIISAVEEGAQAAFNRAQANTVSRAKAKADKFNADAATATADAKAAGPETIHEIFDDFRTTAKYLFLLSGILSYITYIILAAGIVGGLNLVLGRLLFDSVHSPRFGPRSALGFRLERSTAAPSAISFGTHHQINLATDPVTSGIATDWYVVFQAMRVGAGTHMRTSVPKPFSLFFSRFAVGKYLMTRITVNSAIPAVHHPTISSPGDLKLVLIDLAEGQELVFRMSDLLAFSSSVGLSSVYTAHVATHLLGLGSFYSVATGPGYVVLTSEGQQTRALTRNLSVPPVSLLCWDRRTEFTLGQEMSFSGMWFNDPSVVGNSVSGTAIIDEGRASGPGLLRHIWRVARYLFMPF</sequence>
<dbReference type="InterPro" id="IPR016031">
    <property type="entry name" value="Trp_RNA-bd_attenuator-like_dom"/>
</dbReference>
<dbReference type="AlphaFoldDB" id="A0A135P6H9"/>
<dbReference type="EMBL" id="LNUW01000012">
    <property type="protein sequence ID" value="KXG86958.1"/>
    <property type="molecule type" value="Genomic_DNA"/>
</dbReference>
<feature type="transmembrane region" description="Helical" evidence="1">
    <location>
        <begin position="369"/>
        <end position="397"/>
    </location>
</feature>
<protein>
    <submittedName>
        <fullName evidence="2">Uncharacterized protein</fullName>
    </submittedName>
</protein>
<name>A0A135P6H9_9HYPH</name>
<feature type="transmembrane region" description="Helical" evidence="1">
    <location>
        <begin position="6"/>
        <end position="24"/>
    </location>
</feature>
<dbReference type="Proteomes" id="UP000070498">
    <property type="component" value="Unassembled WGS sequence"/>
</dbReference>
<evidence type="ECO:0000256" key="1">
    <source>
        <dbReference type="SAM" id="Phobius"/>
    </source>
</evidence>
<dbReference type="InterPro" id="IPR036983">
    <property type="entry name" value="AIM24_sf"/>
</dbReference>
<keyword evidence="1" id="KW-0812">Transmembrane</keyword>
<evidence type="ECO:0000313" key="2">
    <source>
        <dbReference type="EMBL" id="KXG86958.1"/>
    </source>
</evidence>
<feature type="transmembrane region" description="Helical" evidence="1">
    <location>
        <begin position="174"/>
        <end position="195"/>
    </location>
</feature>
<dbReference type="SUPFAM" id="SSF51219">
    <property type="entry name" value="TRAP-like"/>
    <property type="match status" value="1"/>
</dbReference>
<dbReference type="Gene3D" id="3.60.160.10">
    <property type="entry name" value="Mitochondrial biogenesis AIM24"/>
    <property type="match status" value="1"/>
</dbReference>
<accession>A0A135P6H9</accession>
<feature type="transmembrane region" description="Helical" evidence="1">
    <location>
        <begin position="129"/>
        <end position="153"/>
    </location>
</feature>
<dbReference type="RefSeq" id="WP_067653981.1">
    <property type="nucleotide sequence ID" value="NZ_KQ961040.1"/>
</dbReference>
<feature type="transmembrane region" description="Helical" evidence="1">
    <location>
        <begin position="107"/>
        <end position="123"/>
    </location>
</feature>
<gene>
    <name evidence="2" type="ORF">ATO67_21960</name>
</gene>
<organism evidence="2 3">
    <name type="scientific">Agrobacterium bohemicum</name>
    <dbReference type="NCBI Taxonomy" id="2052828"/>
    <lineage>
        <taxon>Bacteria</taxon>
        <taxon>Pseudomonadati</taxon>
        <taxon>Pseudomonadota</taxon>
        <taxon>Alphaproteobacteria</taxon>
        <taxon>Hyphomicrobiales</taxon>
        <taxon>Rhizobiaceae</taxon>
        <taxon>Rhizobium/Agrobacterium group</taxon>
        <taxon>Agrobacterium</taxon>
    </lineage>
</organism>
<evidence type="ECO:0000313" key="3">
    <source>
        <dbReference type="Proteomes" id="UP000070498"/>
    </source>
</evidence>
<keyword evidence="3" id="KW-1185">Reference proteome</keyword>
<proteinExistence type="predicted"/>
<feature type="transmembrane region" description="Helical" evidence="1">
    <location>
        <begin position="36"/>
        <end position="56"/>
    </location>
</feature>
<keyword evidence="1" id="KW-0472">Membrane</keyword>
<reference evidence="2 3" key="1">
    <citation type="submission" date="2015-11" db="EMBL/GenBank/DDBJ databases">
        <title>Draft genome sequence of Agrobacterium sp. R89-1.</title>
        <authorList>
            <person name="Zahradnik J."/>
            <person name="Kyslikova E."/>
            <person name="Palyzova A."/>
            <person name="Kyslik P."/>
        </authorList>
    </citation>
    <scope>NUCLEOTIDE SEQUENCE [LARGE SCALE GENOMIC DNA]</scope>
    <source>
        <strain evidence="2 3">R89-1</strain>
    </source>
</reference>